<keyword evidence="3 5" id="KW-0235">DNA replication</keyword>
<comment type="subcellular location">
    <subcellularLocation>
        <location evidence="1 5">Nucleus</location>
    </subcellularLocation>
</comment>
<dbReference type="Proteomes" id="UP000078561">
    <property type="component" value="Unassembled WGS sequence"/>
</dbReference>
<sequence length="629" mass="70453">MEIRRQADQDIPIHIVSKVSSQQVHTEELLAKQHGSVTKRPAPRGYAGASLDLGLTIDATASKTSSNSQKQEFMTSLQQRYEKGKQQPAQLQAHEQAYDLDDEQTHQLASDQHATQRAIADAEAYALSRNNNFATSTTTSAASHTALDGQDDDDSEDDQNEKENVDVSGRNIFGFSGKRNKSTMNMMKKVVNPDSQTLEDNSNTNDPRDPGPKKRNRSGKSAALAESGRKRGPQQKQTTLEISKRQRIPRGNDDDNDDDQAHDSVDEEEESEDEQTGQQRSSLLDEAAGYERYFQDLHGSSKTSNNTLSKLPRLEPQEFQEILDAAPVKHGQELAKLIAHHEQHFPQWLFELQSGFNLIFYGYGSKRQLINKFAMEVMKDGPLIVVNGFFPTITIKDIMLKILVGALEATSIPGTLQEQVAMVRGYFADETRGYKRLYLVVHNMDGINLRNENAQAALASLAEATNIHLVGSIDQINAGLLWDNVKSARFNWIYHDATTFDDYLVETSFENTLLMGASENGGARGVQHVLASLTSNGRGIFRVLAEYQLLEMEINNLDRGNEQVGLPYHQYYEKCREQFLVSTETGMRSQLTEFKDHKVMVTKRLADGTELLYMPLDKSALMGIVETME</sequence>
<dbReference type="GO" id="GO:0005664">
    <property type="term" value="C:nuclear origin of replication recognition complex"/>
    <property type="evidence" value="ECO:0007669"/>
    <property type="project" value="UniProtKB-UniRule"/>
</dbReference>
<dbReference type="GO" id="GO:0003688">
    <property type="term" value="F:DNA replication origin binding"/>
    <property type="evidence" value="ECO:0007669"/>
    <property type="project" value="UniProtKB-UniRule"/>
</dbReference>
<evidence type="ECO:0000256" key="4">
    <source>
        <dbReference type="ARBA" id="ARBA00023242"/>
    </source>
</evidence>
<dbReference type="InterPro" id="IPR056773">
    <property type="entry name" value="WHD_ORC2"/>
</dbReference>
<feature type="compositionally biased region" description="Low complexity" evidence="6">
    <location>
        <begin position="136"/>
        <end position="148"/>
    </location>
</feature>
<comment type="subunit">
    <text evidence="5">Component of the origin recognition complex (ORC).</text>
</comment>
<evidence type="ECO:0000259" key="8">
    <source>
        <dbReference type="Pfam" id="PF24882"/>
    </source>
</evidence>
<name>A0A168RQG1_ABSGL</name>
<evidence type="ECO:0000313" key="10">
    <source>
        <dbReference type="Proteomes" id="UP000078561"/>
    </source>
</evidence>
<dbReference type="AlphaFoldDB" id="A0A168RQG1"/>
<feature type="domain" description="Origin recognition complex subunit 2 RecA-like" evidence="7">
    <location>
        <begin position="334"/>
        <end position="497"/>
    </location>
</feature>
<reference evidence="9" key="1">
    <citation type="submission" date="2016-04" db="EMBL/GenBank/DDBJ databases">
        <authorList>
            <person name="Evans L.H."/>
            <person name="Alamgir A."/>
            <person name="Owens N."/>
            <person name="Weber N.D."/>
            <person name="Virtaneva K."/>
            <person name="Barbian K."/>
            <person name="Babar A."/>
            <person name="Rosenke K."/>
        </authorList>
    </citation>
    <scope>NUCLEOTIDE SEQUENCE [LARGE SCALE GENOMIC DNA]</scope>
    <source>
        <strain evidence="9">CBS 101.48</strain>
    </source>
</reference>
<evidence type="ECO:0000256" key="6">
    <source>
        <dbReference type="SAM" id="MobiDB-lite"/>
    </source>
</evidence>
<comment type="function">
    <text evidence="5">Component of the origin recognition complex (ORC) that binds origins of replication. DNA-binding is ATP-dependent. ORC is required to assemble the pre-replication complex necessary to initiate DNA replication.</text>
</comment>
<evidence type="ECO:0000256" key="5">
    <source>
        <dbReference type="RuleBase" id="RU368084"/>
    </source>
</evidence>
<dbReference type="PANTHER" id="PTHR14052:SF0">
    <property type="entry name" value="ORIGIN RECOGNITION COMPLEX SUBUNIT 2"/>
    <property type="match status" value="1"/>
</dbReference>
<accession>A0A168RQG1</accession>
<dbReference type="Pfam" id="PF04084">
    <property type="entry name" value="RecA-like_ORC2"/>
    <property type="match status" value="1"/>
</dbReference>
<dbReference type="OrthoDB" id="346673at2759"/>
<dbReference type="InterPro" id="IPR007220">
    <property type="entry name" value="ORC2"/>
</dbReference>
<keyword evidence="10" id="KW-1185">Reference proteome</keyword>
<organism evidence="9">
    <name type="scientific">Absidia glauca</name>
    <name type="common">Pin mould</name>
    <dbReference type="NCBI Taxonomy" id="4829"/>
    <lineage>
        <taxon>Eukaryota</taxon>
        <taxon>Fungi</taxon>
        <taxon>Fungi incertae sedis</taxon>
        <taxon>Mucoromycota</taxon>
        <taxon>Mucoromycotina</taxon>
        <taxon>Mucoromycetes</taxon>
        <taxon>Mucorales</taxon>
        <taxon>Cunninghamellaceae</taxon>
        <taxon>Absidia</taxon>
    </lineage>
</organism>
<evidence type="ECO:0000256" key="3">
    <source>
        <dbReference type="ARBA" id="ARBA00022705"/>
    </source>
</evidence>
<keyword evidence="4 5" id="KW-0539">Nucleus</keyword>
<evidence type="ECO:0000256" key="1">
    <source>
        <dbReference type="ARBA" id="ARBA00004123"/>
    </source>
</evidence>
<feature type="region of interest" description="Disordered" evidence="6">
    <location>
        <begin position="136"/>
        <end position="281"/>
    </location>
</feature>
<evidence type="ECO:0000256" key="2">
    <source>
        <dbReference type="ARBA" id="ARBA00007421"/>
    </source>
</evidence>
<comment type="similarity">
    <text evidence="2 5">Belongs to the ORC2 family.</text>
</comment>
<feature type="compositionally biased region" description="Polar residues" evidence="6">
    <location>
        <begin position="193"/>
        <end position="205"/>
    </location>
</feature>
<dbReference type="PANTHER" id="PTHR14052">
    <property type="entry name" value="ORIGIN RECOGNITION COMPLEX SUBUNIT 2"/>
    <property type="match status" value="1"/>
</dbReference>
<gene>
    <name evidence="9" type="primary">ABSGL_12886.1 scaffold 13518</name>
</gene>
<evidence type="ECO:0000313" key="9">
    <source>
        <dbReference type="EMBL" id="SAM07247.1"/>
    </source>
</evidence>
<dbReference type="InParanoid" id="A0A168RQG1"/>
<dbReference type="Pfam" id="PF24882">
    <property type="entry name" value="WHD_ORC2"/>
    <property type="match status" value="1"/>
</dbReference>
<feature type="compositionally biased region" description="Acidic residues" evidence="6">
    <location>
        <begin position="265"/>
        <end position="275"/>
    </location>
</feature>
<dbReference type="GO" id="GO:0006260">
    <property type="term" value="P:DNA replication"/>
    <property type="evidence" value="ECO:0007669"/>
    <property type="project" value="UniProtKB-UniRule"/>
</dbReference>
<feature type="domain" description="Origin recognition complex subunit 2 winged-helix" evidence="8">
    <location>
        <begin position="559"/>
        <end position="619"/>
    </location>
</feature>
<proteinExistence type="inferred from homology"/>
<dbReference type="EMBL" id="LT554731">
    <property type="protein sequence ID" value="SAM07247.1"/>
    <property type="molecule type" value="Genomic_DNA"/>
</dbReference>
<dbReference type="STRING" id="4829.A0A168RQG1"/>
<dbReference type="FunCoup" id="A0A168RQG1">
    <property type="interactions" value="1373"/>
</dbReference>
<evidence type="ECO:0000259" key="7">
    <source>
        <dbReference type="Pfam" id="PF04084"/>
    </source>
</evidence>
<feature type="compositionally biased region" description="Acidic residues" evidence="6">
    <location>
        <begin position="149"/>
        <end position="160"/>
    </location>
</feature>
<dbReference type="InterPro" id="IPR056772">
    <property type="entry name" value="RecA-like_ORC2"/>
</dbReference>
<protein>
    <recommendedName>
        <fullName evidence="5">Origin recognition complex subunit 2</fullName>
    </recommendedName>
</protein>